<dbReference type="SUPFAM" id="SSF51445">
    <property type="entry name" value="(Trans)glycosidases"/>
    <property type="match status" value="1"/>
</dbReference>
<comment type="caution">
    <text evidence="7">The sequence shown here is derived from an EMBL/GenBank/DDBJ whole genome shotgun (WGS) entry which is preliminary data.</text>
</comment>
<keyword evidence="3 4" id="KW-0326">Glycosidase</keyword>
<dbReference type="Proteomes" id="UP001290101">
    <property type="component" value="Unassembled WGS sequence"/>
</dbReference>
<accession>A0ABU5JEX6</accession>
<dbReference type="InterPro" id="IPR000805">
    <property type="entry name" value="Glyco_hydro_26"/>
</dbReference>
<dbReference type="InterPro" id="IPR017853">
    <property type="entry name" value="GH"/>
</dbReference>
<feature type="active site" description="Proton donor" evidence="4">
    <location>
        <position position="197"/>
    </location>
</feature>
<gene>
    <name evidence="7" type="ORF">U2F25_17170</name>
</gene>
<feature type="domain" description="GH26" evidence="6">
    <location>
        <begin position="55"/>
        <end position="372"/>
    </location>
</feature>
<dbReference type="GO" id="GO:0016787">
    <property type="term" value="F:hydrolase activity"/>
    <property type="evidence" value="ECO:0007669"/>
    <property type="project" value="UniProtKB-KW"/>
</dbReference>
<protein>
    <submittedName>
        <fullName evidence="7">Glycosyl hydrolase</fullName>
    </submittedName>
</protein>
<proteinExistence type="inferred from homology"/>
<evidence type="ECO:0000313" key="7">
    <source>
        <dbReference type="EMBL" id="MDZ5491172.1"/>
    </source>
</evidence>
<feature type="active site" description="Nucleophile" evidence="4">
    <location>
        <position position="306"/>
    </location>
</feature>
<evidence type="ECO:0000256" key="5">
    <source>
        <dbReference type="SAM" id="MobiDB-lite"/>
    </source>
</evidence>
<evidence type="ECO:0000256" key="4">
    <source>
        <dbReference type="PROSITE-ProRule" id="PRU01100"/>
    </source>
</evidence>
<organism evidence="7 8">
    <name type="scientific">Micromonospora sicca</name>
    <dbReference type="NCBI Taxonomy" id="2202420"/>
    <lineage>
        <taxon>Bacteria</taxon>
        <taxon>Bacillati</taxon>
        <taxon>Actinomycetota</taxon>
        <taxon>Actinomycetes</taxon>
        <taxon>Micromonosporales</taxon>
        <taxon>Micromonosporaceae</taxon>
        <taxon>Micromonospora</taxon>
    </lineage>
</organism>
<dbReference type="PANTHER" id="PTHR40079">
    <property type="entry name" value="MANNAN ENDO-1,4-BETA-MANNOSIDASE E-RELATED"/>
    <property type="match status" value="1"/>
</dbReference>
<comment type="similarity">
    <text evidence="1 4">Belongs to the glycosyl hydrolase 26 family.</text>
</comment>
<dbReference type="InterPro" id="IPR022790">
    <property type="entry name" value="GH26_dom"/>
</dbReference>
<dbReference type="PROSITE" id="PS51764">
    <property type="entry name" value="GH26"/>
    <property type="match status" value="1"/>
</dbReference>
<feature type="region of interest" description="Disordered" evidence="5">
    <location>
        <begin position="30"/>
        <end position="64"/>
    </location>
</feature>
<dbReference type="Pfam" id="PF02156">
    <property type="entry name" value="Glyco_hydro_26"/>
    <property type="match status" value="1"/>
</dbReference>
<evidence type="ECO:0000256" key="3">
    <source>
        <dbReference type="ARBA" id="ARBA00023295"/>
    </source>
</evidence>
<dbReference type="Gene3D" id="3.20.20.80">
    <property type="entry name" value="Glycosidases"/>
    <property type="match status" value="1"/>
</dbReference>
<evidence type="ECO:0000313" key="8">
    <source>
        <dbReference type="Proteomes" id="UP001290101"/>
    </source>
</evidence>
<evidence type="ECO:0000256" key="2">
    <source>
        <dbReference type="ARBA" id="ARBA00022801"/>
    </source>
</evidence>
<dbReference type="PANTHER" id="PTHR40079:SF4">
    <property type="entry name" value="GH26 DOMAIN-CONTAINING PROTEIN-RELATED"/>
    <property type="match status" value="1"/>
</dbReference>
<dbReference type="EMBL" id="JAXOTQ010000020">
    <property type="protein sequence ID" value="MDZ5491172.1"/>
    <property type="molecule type" value="Genomic_DNA"/>
</dbReference>
<sequence length="384" mass="43625">MVRVTVPRVLLMLSGGVLVLTYGFTLAPVTSSGGRGDARSDRAATAEAQEPTRPGASPRPARELFPPAGKTFIGVMTEKGPHDFTATNMFTAAAKRQPQAMLFTSGWASDTFDRTLFDQIKGRGMLPMLAWEPWDYRPGEAAHRKGLPTREVDRLRNEQPRYRLSHIARGDFDSYLRSWADGIKSLGYPVAIRFGHEMNGYWYPWCETVNGNRPGDYVKAWRHIHDLFRAAGATNVTWVWSPNNRWDDSTPKLSTLYPGDDYVDWVGISGYYSTVFTSEYRSFDLIFNQTIEDIRVFTSKPLVITETGASDVNGRKAEWIEQTFQLLSRHREIIGFIWFEVDKEVDWRIASSPAAARAFAKAVADPRYQFTWSPDMLLRTELED</sequence>
<name>A0ABU5JEX6_9ACTN</name>
<evidence type="ECO:0000256" key="1">
    <source>
        <dbReference type="ARBA" id="ARBA00007754"/>
    </source>
</evidence>
<evidence type="ECO:0000259" key="6">
    <source>
        <dbReference type="PROSITE" id="PS51764"/>
    </source>
</evidence>
<dbReference type="RefSeq" id="WP_322441193.1">
    <property type="nucleotide sequence ID" value="NZ_JAXOTQ010000020.1"/>
</dbReference>
<keyword evidence="2 4" id="KW-0378">Hydrolase</keyword>
<reference evidence="7 8" key="1">
    <citation type="submission" date="2023-12" db="EMBL/GenBank/DDBJ databases">
        <title>Micromonospora sp. nov., isolated from Atacama Desert.</title>
        <authorList>
            <person name="Carro L."/>
            <person name="Golinska P."/>
            <person name="Klenk H.-P."/>
            <person name="Goodfellow M."/>
        </authorList>
    </citation>
    <scope>NUCLEOTIDE SEQUENCE [LARGE SCALE GENOMIC DNA]</scope>
    <source>
        <strain evidence="7 8">4G53</strain>
    </source>
</reference>
<keyword evidence="8" id="KW-1185">Reference proteome</keyword>